<dbReference type="Proteomes" id="UP001497482">
    <property type="component" value="Chromosome 18"/>
</dbReference>
<accession>A0AAV2KJJ7</accession>
<evidence type="ECO:0000256" key="1">
    <source>
        <dbReference type="SAM" id="MobiDB-lite"/>
    </source>
</evidence>
<name>A0AAV2KJJ7_KNICA</name>
<protein>
    <recommendedName>
        <fullName evidence="4">Secreted protein</fullName>
    </recommendedName>
</protein>
<dbReference type="EMBL" id="OZ035840">
    <property type="protein sequence ID" value="CAL1588292.1"/>
    <property type="molecule type" value="Genomic_DNA"/>
</dbReference>
<reference evidence="2 3" key="1">
    <citation type="submission" date="2024-04" db="EMBL/GenBank/DDBJ databases">
        <authorList>
            <person name="Waldvogel A.-M."/>
            <person name="Schoenle A."/>
        </authorList>
    </citation>
    <scope>NUCLEOTIDE SEQUENCE [LARGE SCALE GENOMIC DNA]</scope>
</reference>
<feature type="region of interest" description="Disordered" evidence="1">
    <location>
        <begin position="52"/>
        <end position="83"/>
    </location>
</feature>
<keyword evidence="3" id="KW-1185">Reference proteome</keyword>
<evidence type="ECO:0000313" key="3">
    <source>
        <dbReference type="Proteomes" id="UP001497482"/>
    </source>
</evidence>
<gene>
    <name evidence="2" type="ORF">KC01_LOCUS18111</name>
</gene>
<organism evidence="2 3">
    <name type="scientific">Knipowitschia caucasica</name>
    <name type="common">Caucasian dwarf goby</name>
    <name type="synonym">Pomatoschistus caucasicus</name>
    <dbReference type="NCBI Taxonomy" id="637954"/>
    <lineage>
        <taxon>Eukaryota</taxon>
        <taxon>Metazoa</taxon>
        <taxon>Chordata</taxon>
        <taxon>Craniata</taxon>
        <taxon>Vertebrata</taxon>
        <taxon>Euteleostomi</taxon>
        <taxon>Actinopterygii</taxon>
        <taxon>Neopterygii</taxon>
        <taxon>Teleostei</taxon>
        <taxon>Neoteleostei</taxon>
        <taxon>Acanthomorphata</taxon>
        <taxon>Gobiaria</taxon>
        <taxon>Gobiiformes</taxon>
        <taxon>Gobioidei</taxon>
        <taxon>Gobiidae</taxon>
        <taxon>Gobiinae</taxon>
        <taxon>Knipowitschia</taxon>
    </lineage>
</organism>
<dbReference type="AlphaFoldDB" id="A0AAV2KJJ7"/>
<evidence type="ECO:0008006" key="4">
    <source>
        <dbReference type="Google" id="ProtNLM"/>
    </source>
</evidence>
<proteinExistence type="predicted"/>
<evidence type="ECO:0000313" key="2">
    <source>
        <dbReference type="EMBL" id="CAL1588292.1"/>
    </source>
</evidence>
<feature type="compositionally biased region" description="Basic and acidic residues" evidence="1">
    <location>
        <begin position="60"/>
        <end position="73"/>
    </location>
</feature>
<sequence length="96" mass="10661">MPGKDGVWCTGALLMGSALLNRSRGSRCSALQTHWDLTALFHHVTLSFLPPSPANPAEEGCPRKPAQDEDRRRGGWQRSRPKAPLMFMGMCRSIQQ</sequence>